<protein>
    <submittedName>
        <fullName evidence="9">BHLH domain-containing protein</fullName>
    </submittedName>
</protein>
<dbReference type="GO" id="GO:0005634">
    <property type="term" value="C:nucleus"/>
    <property type="evidence" value="ECO:0007669"/>
    <property type="project" value="UniProtKB-SubCell"/>
</dbReference>
<evidence type="ECO:0000256" key="3">
    <source>
        <dbReference type="ARBA" id="ARBA00023125"/>
    </source>
</evidence>
<evidence type="ECO:0000259" key="7">
    <source>
        <dbReference type="PROSITE" id="PS50888"/>
    </source>
</evidence>
<dbReference type="Pfam" id="PF00010">
    <property type="entry name" value="HLH"/>
    <property type="match status" value="1"/>
</dbReference>
<evidence type="ECO:0000256" key="4">
    <source>
        <dbReference type="ARBA" id="ARBA00023163"/>
    </source>
</evidence>
<dbReference type="InterPro" id="IPR011598">
    <property type="entry name" value="bHLH_dom"/>
</dbReference>
<name>A0A914ZDQ8_9BILA</name>
<dbReference type="WBParaSite" id="PSU_v2.g9811.t1">
    <property type="protein sequence ID" value="PSU_v2.g9811.t1"/>
    <property type="gene ID" value="PSU_v2.g9811"/>
</dbReference>
<dbReference type="GO" id="GO:0046983">
    <property type="term" value="F:protein dimerization activity"/>
    <property type="evidence" value="ECO:0007669"/>
    <property type="project" value="InterPro"/>
</dbReference>
<keyword evidence="3" id="KW-0238">DNA-binding</keyword>
<evidence type="ECO:0000256" key="6">
    <source>
        <dbReference type="SAM" id="MobiDB-lite"/>
    </source>
</evidence>
<dbReference type="CDD" id="cd11419">
    <property type="entry name" value="bHLHzip_TFAP4"/>
    <property type="match status" value="1"/>
</dbReference>
<reference evidence="9" key="1">
    <citation type="submission" date="2022-11" db="UniProtKB">
        <authorList>
            <consortium name="WormBaseParasite"/>
        </authorList>
    </citation>
    <scope>IDENTIFICATION</scope>
</reference>
<evidence type="ECO:0000313" key="9">
    <source>
        <dbReference type="WBParaSite" id="PSU_v2.g9811.t1"/>
    </source>
</evidence>
<evidence type="ECO:0000256" key="5">
    <source>
        <dbReference type="ARBA" id="ARBA00023242"/>
    </source>
</evidence>
<dbReference type="SMART" id="SM00353">
    <property type="entry name" value="HLH"/>
    <property type="match status" value="1"/>
</dbReference>
<organism evidence="8 9">
    <name type="scientific">Panagrolaimus superbus</name>
    <dbReference type="NCBI Taxonomy" id="310955"/>
    <lineage>
        <taxon>Eukaryota</taxon>
        <taxon>Metazoa</taxon>
        <taxon>Ecdysozoa</taxon>
        <taxon>Nematoda</taxon>
        <taxon>Chromadorea</taxon>
        <taxon>Rhabditida</taxon>
        <taxon>Tylenchina</taxon>
        <taxon>Panagrolaimomorpha</taxon>
        <taxon>Panagrolaimoidea</taxon>
        <taxon>Panagrolaimidae</taxon>
        <taxon>Panagrolaimus</taxon>
    </lineage>
</organism>
<keyword evidence="5" id="KW-0539">Nucleus</keyword>
<feature type="region of interest" description="Disordered" evidence="6">
    <location>
        <begin position="1"/>
        <end position="34"/>
    </location>
</feature>
<feature type="domain" description="BHLH" evidence="7">
    <location>
        <begin position="35"/>
        <end position="86"/>
    </location>
</feature>
<sequence length="419" mass="45222">MLRHNGVNSSSSSAAIDGISSNRNGSETPADDRRMRRQIANCNERRRMQSINAGFQALRSLLPRKDGEKMSKAAILQHTADYIQALQEEKMRLVDENNAIGQCKKRRMGSEYIENMDAMDSSIPVIKQSQGNQTQSTVTPVEVMEYLRTIDDLKLALSKEHRLRVIYEREVIEMKTKSMQEANSLGVLRAAAGVQSLLSSQSLNLDSVLHRSDSSSLMMPTPQSSHLSQSAASTDSLLLAASQQVYNNVLFNAAAAVATTPPALTNVTTSQLSPHHQHHHLQQPHHHHANVITHPSSPYHTSQIHPTTLGDLVVSTTSGGLSPPSCIIETPVSLNGNHLAAAVSMASPTTLAAITTNPIAAAAAAAAAANSLPRQNAQLTQRNLQAIIEAIRHIEGNNMANRVAATSSPSPHSTDLLVR</sequence>
<accession>A0A914ZDQ8</accession>
<dbReference type="Gene3D" id="4.10.280.10">
    <property type="entry name" value="Helix-loop-helix DNA-binding domain"/>
    <property type="match status" value="1"/>
</dbReference>
<evidence type="ECO:0000313" key="8">
    <source>
        <dbReference type="Proteomes" id="UP000887577"/>
    </source>
</evidence>
<dbReference type="Proteomes" id="UP000887577">
    <property type="component" value="Unplaced"/>
</dbReference>
<dbReference type="AlphaFoldDB" id="A0A914ZDQ8"/>
<dbReference type="PANTHER" id="PTHR15741:SF27">
    <property type="entry name" value="TRANSCRIPTION FACTOR AP-4"/>
    <property type="match status" value="1"/>
</dbReference>
<comment type="subcellular location">
    <subcellularLocation>
        <location evidence="1">Nucleus</location>
    </subcellularLocation>
</comment>
<evidence type="ECO:0000256" key="1">
    <source>
        <dbReference type="ARBA" id="ARBA00004123"/>
    </source>
</evidence>
<dbReference type="GO" id="GO:0000978">
    <property type="term" value="F:RNA polymerase II cis-regulatory region sequence-specific DNA binding"/>
    <property type="evidence" value="ECO:0007669"/>
    <property type="project" value="TreeGrafter"/>
</dbReference>
<evidence type="ECO:0000256" key="2">
    <source>
        <dbReference type="ARBA" id="ARBA00023015"/>
    </source>
</evidence>
<dbReference type="PROSITE" id="PS50888">
    <property type="entry name" value="BHLH"/>
    <property type="match status" value="1"/>
</dbReference>
<dbReference type="GO" id="GO:0000981">
    <property type="term" value="F:DNA-binding transcription factor activity, RNA polymerase II-specific"/>
    <property type="evidence" value="ECO:0007669"/>
    <property type="project" value="TreeGrafter"/>
</dbReference>
<feature type="compositionally biased region" description="Low complexity" evidence="6">
    <location>
        <begin position="9"/>
        <end position="21"/>
    </location>
</feature>
<proteinExistence type="predicted"/>
<keyword evidence="8" id="KW-1185">Reference proteome</keyword>
<dbReference type="PANTHER" id="PTHR15741">
    <property type="entry name" value="BASIC HELIX-LOOP-HELIX ZIP TRANSCRIPTION FACTOR"/>
    <property type="match status" value="1"/>
</dbReference>
<dbReference type="InterPro" id="IPR036638">
    <property type="entry name" value="HLH_DNA-bd_sf"/>
</dbReference>
<dbReference type="SUPFAM" id="SSF47459">
    <property type="entry name" value="HLH, helix-loop-helix DNA-binding domain"/>
    <property type="match status" value="1"/>
</dbReference>
<dbReference type="InterPro" id="IPR052207">
    <property type="entry name" value="Max-like/E-box_TFs"/>
</dbReference>
<keyword evidence="2" id="KW-0805">Transcription regulation</keyword>
<keyword evidence="4" id="KW-0804">Transcription</keyword>